<dbReference type="Proteomes" id="UP000887579">
    <property type="component" value="Unplaced"/>
</dbReference>
<reference evidence="2" key="1">
    <citation type="submission" date="2022-11" db="UniProtKB">
        <authorList>
            <consortium name="WormBaseParasite"/>
        </authorList>
    </citation>
    <scope>IDENTIFICATION</scope>
</reference>
<name>A0AC34GUM7_9BILA</name>
<dbReference type="WBParaSite" id="ES5_v2.g8414.t1">
    <property type="protein sequence ID" value="ES5_v2.g8414.t1"/>
    <property type="gene ID" value="ES5_v2.g8414"/>
</dbReference>
<accession>A0AC34GUM7</accession>
<evidence type="ECO:0000313" key="2">
    <source>
        <dbReference type="WBParaSite" id="ES5_v2.g8414.t1"/>
    </source>
</evidence>
<organism evidence="1 2">
    <name type="scientific">Panagrolaimus sp. ES5</name>
    <dbReference type="NCBI Taxonomy" id="591445"/>
    <lineage>
        <taxon>Eukaryota</taxon>
        <taxon>Metazoa</taxon>
        <taxon>Ecdysozoa</taxon>
        <taxon>Nematoda</taxon>
        <taxon>Chromadorea</taxon>
        <taxon>Rhabditida</taxon>
        <taxon>Tylenchina</taxon>
        <taxon>Panagrolaimomorpha</taxon>
        <taxon>Panagrolaimoidea</taxon>
        <taxon>Panagrolaimidae</taxon>
        <taxon>Panagrolaimus</taxon>
    </lineage>
</organism>
<proteinExistence type="predicted"/>
<sequence length="595" mass="66710">MNKKIEIEPKRFNKSTSSNLATVDSTASSSSGSSESSKYYTPNSTPPYYTPPSSTSLNLTATVATAAAVSACLLASTSSSEDDNDEESGEEVVEIVPQSSKKEPINPSIALERMKQKFFAPKHPQLVPPAQITPTVPLLSRLVGLPPPTPPAAPPPPPLPRSPTTQIGSGTAQKSPKQQLSASPSKRPSQLSAFEAESVPQRSPLEKARHIDNLPSYQAQKLLDGSHQLRIDGHHVGAPGHGGGHGHKKEFGPAMILYYLASAFRALYPRLDDDFVDKLNYYYTTTILASFALLVSAKQYVGYPIQCWVPATFTDAMEQYTENLCWIENTYFVPIQEDIPREIYSRRNRQIGYYQWVPFILAIEALMFYVPCILWRGMLYWHSGINLQGLVQMACDARLMDSEVKSRTVFTMARHMEDEVQLTQMERQNNNRWSFLKIGRHCGCYVTLLYIGIKVLYSANVILQFFLLNHILGSNDLAYGFSLLRDLMSEIEWEQSGMFPRVTLCDFEGTSFIRKYLRVLSDHPSKPVADDVSLRKFTNNFLRKDGIFMLRIISTHAGELMSSELILALWQDFNNVDRSPTQFWDPEHTGGGVEA</sequence>
<protein>
    <submittedName>
        <fullName evidence="2">Innexin</fullName>
    </submittedName>
</protein>
<evidence type="ECO:0000313" key="1">
    <source>
        <dbReference type="Proteomes" id="UP000887579"/>
    </source>
</evidence>